<gene>
    <name evidence="1" type="ORF">D9K79_05495</name>
</gene>
<proteinExistence type="predicted"/>
<evidence type="ECO:0000313" key="1">
    <source>
        <dbReference type="EMBL" id="RLL47616.1"/>
    </source>
</evidence>
<comment type="caution">
    <text evidence="1">The sequence shown here is derived from an EMBL/GenBank/DDBJ whole genome shotgun (WGS) entry which is preliminary data.</text>
</comment>
<accession>A0ABX9U7N8</accession>
<evidence type="ECO:0000313" key="2">
    <source>
        <dbReference type="Proteomes" id="UP000273105"/>
    </source>
</evidence>
<dbReference type="EMBL" id="RCHE01000009">
    <property type="protein sequence ID" value="RLL47616.1"/>
    <property type="molecule type" value="Genomic_DNA"/>
</dbReference>
<sequence>MKSLYGHEFSPVFCAFKALNNLNVAKSPIKLANSTFHADPNGWQPKQKTECLYSVLHPS</sequence>
<protein>
    <submittedName>
        <fullName evidence="1">Uncharacterized protein</fullName>
    </submittedName>
</protein>
<name>A0ABX9U7N8_9GAMM</name>
<dbReference type="Proteomes" id="UP000273105">
    <property type="component" value="Unassembled WGS sequence"/>
</dbReference>
<organism evidence="1 2">
    <name type="scientific">Acinetobacter cumulans</name>
    <dbReference type="NCBI Taxonomy" id="2136182"/>
    <lineage>
        <taxon>Bacteria</taxon>
        <taxon>Pseudomonadati</taxon>
        <taxon>Pseudomonadota</taxon>
        <taxon>Gammaproteobacteria</taxon>
        <taxon>Moraxellales</taxon>
        <taxon>Moraxellaceae</taxon>
        <taxon>Acinetobacter</taxon>
    </lineage>
</organism>
<keyword evidence="2" id="KW-1185">Reference proteome</keyword>
<reference evidence="1 2" key="1">
    <citation type="submission" date="2018-09" db="EMBL/GenBank/DDBJ databases">
        <title>The draft genome of Acinetobacter sp. strains.</title>
        <authorList>
            <person name="Qin J."/>
            <person name="Feng Y."/>
            <person name="Zong Z."/>
        </authorList>
    </citation>
    <scope>NUCLEOTIDE SEQUENCE [LARGE SCALE GENOMIC DNA]</scope>
    <source>
        <strain evidence="1 2">WCHAc060001</strain>
    </source>
</reference>